<dbReference type="PROSITE" id="PS51257">
    <property type="entry name" value="PROKAR_LIPOPROTEIN"/>
    <property type="match status" value="1"/>
</dbReference>
<comment type="caution">
    <text evidence="2">The sequence shown here is derived from an EMBL/GenBank/DDBJ whole genome shotgun (WGS) entry which is preliminary data.</text>
</comment>
<reference evidence="3" key="1">
    <citation type="journal article" date="2016" name="Front. Microbiol.">
        <title>Molecular Keys to the Janthinobacterium and Duganella spp. Interaction with the Plant Pathogen Fusarium graminearum.</title>
        <authorList>
            <person name="Haack F.S."/>
            <person name="Poehlein A."/>
            <person name="Kroger C."/>
            <person name="Voigt C.A."/>
            <person name="Piepenbring M."/>
            <person name="Bode H.B."/>
            <person name="Daniel R."/>
            <person name="Schafer W."/>
            <person name="Streit W.R."/>
        </authorList>
    </citation>
    <scope>NUCLEOTIDE SEQUENCE [LARGE SCALE GENOMIC DNA]</scope>
    <source>
        <strain evidence="3">T54</strain>
    </source>
</reference>
<name>A0A1E7WC45_9BURK</name>
<dbReference type="AlphaFoldDB" id="A0A1E7WC45"/>
<keyword evidence="3" id="KW-1185">Reference proteome</keyword>
<feature type="signal peptide" evidence="1">
    <location>
        <begin position="1"/>
        <end position="20"/>
    </location>
</feature>
<protein>
    <submittedName>
        <fullName evidence="2">Conjugal transfer protein TrbH</fullName>
    </submittedName>
</protein>
<evidence type="ECO:0000313" key="2">
    <source>
        <dbReference type="EMBL" id="OEZ94472.1"/>
    </source>
</evidence>
<proteinExistence type="predicted"/>
<evidence type="ECO:0000313" key="3">
    <source>
        <dbReference type="Proteomes" id="UP000175989"/>
    </source>
</evidence>
<sequence length="156" mass="16306">MRCLSLVAAAAFSLLGCASAPPPALHGYFLDSPAATPAFGQAVAADAVKNLVALYPPAHTRLQLLHPMQDDFGAALTTALRSTGYAVVEPVAVAAVNTSGKPSVQTAPTTLAYIVDQQAELGLWRLTLLLNGQPLSRLYRLDAGAAVPASNWIRKE</sequence>
<dbReference type="InterPro" id="IPR010837">
    <property type="entry name" value="Conjugal_tfr_TrbH"/>
</dbReference>
<dbReference type="Proteomes" id="UP000175989">
    <property type="component" value="Unassembled WGS sequence"/>
</dbReference>
<keyword evidence="1" id="KW-0732">Signal</keyword>
<gene>
    <name evidence="2" type="ORF">DUPY_45600</name>
</gene>
<dbReference type="RefSeq" id="WP_070251414.1">
    <property type="nucleotide sequence ID" value="NZ_LROM01000132.1"/>
</dbReference>
<dbReference type="Pfam" id="PF07283">
    <property type="entry name" value="TrbH"/>
    <property type="match status" value="1"/>
</dbReference>
<accession>A0A1E7WC45</accession>
<organism evidence="2 3">
    <name type="scientific">Duganella phyllosphaerae</name>
    <dbReference type="NCBI Taxonomy" id="762836"/>
    <lineage>
        <taxon>Bacteria</taxon>
        <taxon>Pseudomonadati</taxon>
        <taxon>Pseudomonadota</taxon>
        <taxon>Betaproteobacteria</taxon>
        <taxon>Burkholderiales</taxon>
        <taxon>Oxalobacteraceae</taxon>
        <taxon>Telluria group</taxon>
        <taxon>Duganella</taxon>
    </lineage>
</organism>
<evidence type="ECO:0000256" key="1">
    <source>
        <dbReference type="SAM" id="SignalP"/>
    </source>
</evidence>
<feature type="chain" id="PRO_5009206763" evidence="1">
    <location>
        <begin position="21"/>
        <end position="156"/>
    </location>
</feature>
<dbReference type="EMBL" id="LROM01000132">
    <property type="protein sequence ID" value="OEZ94472.1"/>
    <property type="molecule type" value="Genomic_DNA"/>
</dbReference>
<dbReference type="OrthoDB" id="8481350at2"/>
<dbReference type="PATRIC" id="fig|762836.4.peg.4691"/>